<dbReference type="Proteomes" id="UP000001052">
    <property type="component" value="Chromosome"/>
</dbReference>
<dbReference type="SUPFAM" id="SSF54631">
    <property type="entry name" value="CBS-domain pair"/>
    <property type="match status" value="1"/>
</dbReference>
<dbReference type="Gene3D" id="3.10.580.10">
    <property type="entry name" value="CBS-domain"/>
    <property type="match status" value="1"/>
</dbReference>
<dbReference type="HOGENOM" id="CLU_040681_9_0_7"/>
<dbReference type="PROSITE" id="PS51371">
    <property type="entry name" value="CBS"/>
    <property type="match status" value="2"/>
</dbReference>
<organism evidence="4 5">
    <name type="scientific">Desulfohalobium retbaense (strain ATCC 49708 / DSM 5692 / JCM 16813 / HR100)</name>
    <dbReference type="NCBI Taxonomy" id="485915"/>
    <lineage>
        <taxon>Bacteria</taxon>
        <taxon>Pseudomonadati</taxon>
        <taxon>Thermodesulfobacteriota</taxon>
        <taxon>Desulfovibrionia</taxon>
        <taxon>Desulfovibrionales</taxon>
        <taxon>Desulfohalobiaceae</taxon>
        <taxon>Desulfohalobium</taxon>
    </lineage>
</organism>
<dbReference type="Pfam" id="PF00571">
    <property type="entry name" value="CBS"/>
    <property type="match status" value="2"/>
</dbReference>
<name>C8X3J0_DESRD</name>
<dbReference type="InterPro" id="IPR046342">
    <property type="entry name" value="CBS_dom_sf"/>
</dbReference>
<evidence type="ECO:0000259" key="3">
    <source>
        <dbReference type="PROSITE" id="PS51371"/>
    </source>
</evidence>
<dbReference type="CDD" id="cd04586">
    <property type="entry name" value="CBS_pair_BON_assoc"/>
    <property type="match status" value="1"/>
</dbReference>
<evidence type="ECO:0000313" key="4">
    <source>
        <dbReference type="EMBL" id="ACV68987.1"/>
    </source>
</evidence>
<dbReference type="STRING" id="485915.Dret_1703"/>
<dbReference type="PANTHER" id="PTHR43080:SF26">
    <property type="entry name" value="REGULATORY PROTEIN"/>
    <property type="match status" value="1"/>
</dbReference>
<reference evidence="4 5" key="2">
    <citation type="journal article" date="2010" name="Stand. Genomic Sci.">
        <title>Complete genome sequence of Desulfohalobium retbaense type strain (HR(100)).</title>
        <authorList>
            <person name="Spring S."/>
            <person name="Nolan M."/>
            <person name="Lapidus A."/>
            <person name="Glavina Del Rio T."/>
            <person name="Copeland A."/>
            <person name="Tice H."/>
            <person name="Cheng J.F."/>
            <person name="Lucas S."/>
            <person name="Land M."/>
            <person name="Chen F."/>
            <person name="Bruce D."/>
            <person name="Goodwin L."/>
            <person name="Pitluck S."/>
            <person name="Ivanova N."/>
            <person name="Mavromatis K."/>
            <person name="Mikhailova N."/>
            <person name="Pati A."/>
            <person name="Chen A."/>
            <person name="Palaniappan K."/>
            <person name="Hauser L."/>
            <person name="Chang Y.J."/>
            <person name="Jeffries C.D."/>
            <person name="Munk C."/>
            <person name="Kiss H."/>
            <person name="Chain P."/>
            <person name="Han C."/>
            <person name="Brettin T."/>
            <person name="Detter J.C."/>
            <person name="Schuler E."/>
            <person name="Goker M."/>
            <person name="Rohde M."/>
            <person name="Bristow J."/>
            <person name="Eisen J.A."/>
            <person name="Markowitz V."/>
            <person name="Hugenholtz P."/>
            <person name="Kyrpides N.C."/>
            <person name="Klenk H.P."/>
        </authorList>
    </citation>
    <scope>NUCLEOTIDE SEQUENCE [LARGE SCALE GENOMIC DNA]</scope>
    <source>
        <strain evidence="4 5">DSM 5692</strain>
    </source>
</reference>
<dbReference type="AlphaFoldDB" id="C8X3J0"/>
<evidence type="ECO:0000256" key="1">
    <source>
        <dbReference type="ARBA" id="ARBA00023122"/>
    </source>
</evidence>
<keyword evidence="5" id="KW-1185">Reference proteome</keyword>
<dbReference type="KEGG" id="drt:Dret_1703"/>
<dbReference type="OrthoDB" id="9790355at2"/>
<feature type="domain" description="CBS" evidence="3">
    <location>
        <begin position="98"/>
        <end position="148"/>
    </location>
</feature>
<sequence>MPTVADIMTTNVITVQKDTPIGEAAKKLLENHINGVPVVDDEGRLVGILCQSDLITQQKNFPLPTVFTILDGFIPLSSMGQMEKQVQKIAATTVEQAMTPDPITVTADTDLNQAASLMVDKNFHTLPVVDGETLVGVLGKEDVLKTLL</sequence>
<dbReference type="PANTHER" id="PTHR43080">
    <property type="entry name" value="CBS DOMAIN-CONTAINING PROTEIN CBSX3, MITOCHONDRIAL"/>
    <property type="match status" value="1"/>
</dbReference>
<dbReference type="RefSeq" id="WP_015752130.1">
    <property type="nucleotide sequence ID" value="NC_013223.1"/>
</dbReference>
<dbReference type="eggNOG" id="COG0517">
    <property type="taxonomic scope" value="Bacteria"/>
</dbReference>
<dbReference type="SMART" id="SM00116">
    <property type="entry name" value="CBS"/>
    <property type="match status" value="2"/>
</dbReference>
<accession>C8X3J0</accession>
<reference evidence="5" key="1">
    <citation type="submission" date="2009-09" db="EMBL/GenBank/DDBJ databases">
        <title>The complete chromosome of Desulfohalobium retbaense DSM 5692.</title>
        <authorList>
            <consortium name="US DOE Joint Genome Institute (JGI-PGF)"/>
            <person name="Lucas S."/>
            <person name="Copeland A."/>
            <person name="Lapidus A."/>
            <person name="Glavina del Rio T."/>
            <person name="Dalin E."/>
            <person name="Tice H."/>
            <person name="Bruce D."/>
            <person name="Goodwin L."/>
            <person name="Pitluck S."/>
            <person name="Kyrpides N."/>
            <person name="Mavromatis K."/>
            <person name="Ivanova N."/>
            <person name="Mikhailova N."/>
            <person name="Munk A.C."/>
            <person name="Brettin T."/>
            <person name="Detter J.C."/>
            <person name="Han C."/>
            <person name="Tapia R."/>
            <person name="Larimer F."/>
            <person name="Land M."/>
            <person name="Hauser L."/>
            <person name="Markowitz V."/>
            <person name="Cheng J.-F."/>
            <person name="Hugenholtz P."/>
            <person name="Woyke T."/>
            <person name="Wu D."/>
            <person name="Spring S."/>
            <person name="Klenk H.-P."/>
            <person name="Eisen J.A."/>
        </authorList>
    </citation>
    <scope>NUCLEOTIDE SEQUENCE [LARGE SCALE GENOMIC DNA]</scope>
    <source>
        <strain evidence="5">DSM 5692</strain>
    </source>
</reference>
<protein>
    <submittedName>
        <fullName evidence="4">CBS domain containing membrane protein</fullName>
    </submittedName>
</protein>
<dbReference type="InterPro" id="IPR000644">
    <property type="entry name" value="CBS_dom"/>
</dbReference>
<feature type="domain" description="CBS" evidence="3">
    <location>
        <begin position="8"/>
        <end position="65"/>
    </location>
</feature>
<proteinExistence type="predicted"/>
<evidence type="ECO:0000256" key="2">
    <source>
        <dbReference type="PROSITE-ProRule" id="PRU00703"/>
    </source>
</evidence>
<keyword evidence="1 2" id="KW-0129">CBS domain</keyword>
<dbReference type="EMBL" id="CP001734">
    <property type="protein sequence ID" value="ACV68987.1"/>
    <property type="molecule type" value="Genomic_DNA"/>
</dbReference>
<dbReference type="InterPro" id="IPR051257">
    <property type="entry name" value="Diverse_CBS-Domain"/>
</dbReference>
<evidence type="ECO:0000313" key="5">
    <source>
        <dbReference type="Proteomes" id="UP000001052"/>
    </source>
</evidence>
<gene>
    <name evidence="4" type="ordered locus">Dret_1703</name>
</gene>